<feature type="non-terminal residue" evidence="1">
    <location>
        <position position="1"/>
    </location>
</feature>
<evidence type="ECO:0000313" key="1">
    <source>
        <dbReference type="EMBL" id="GMT06200.1"/>
    </source>
</evidence>
<dbReference type="EMBL" id="BTSX01000006">
    <property type="protein sequence ID" value="GMT06200.1"/>
    <property type="molecule type" value="Genomic_DNA"/>
</dbReference>
<dbReference type="Proteomes" id="UP001432027">
    <property type="component" value="Unassembled WGS sequence"/>
</dbReference>
<dbReference type="AlphaFoldDB" id="A0AAV5UGM9"/>
<keyword evidence="2" id="KW-1185">Reference proteome</keyword>
<name>A0AAV5UGM9_9BILA</name>
<proteinExistence type="predicted"/>
<comment type="caution">
    <text evidence="1">The sequence shown here is derived from an EMBL/GenBank/DDBJ whole genome shotgun (WGS) entry which is preliminary data.</text>
</comment>
<sequence length="63" mass="6993">NVNVVIAFGSSISVIFGCDVSLLNESIEVRVIVRGGRRNIDVLILGERHRDKSEKAQQDGEFH</sequence>
<protein>
    <submittedName>
        <fullName evidence="1">Uncharacterized protein</fullName>
    </submittedName>
</protein>
<feature type="non-terminal residue" evidence="1">
    <location>
        <position position="63"/>
    </location>
</feature>
<gene>
    <name evidence="1" type="ORF">PENTCL1PPCAC_28374</name>
</gene>
<accession>A0AAV5UGM9</accession>
<reference evidence="1" key="1">
    <citation type="submission" date="2023-10" db="EMBL/GenBank/DDBJ databases">
        <title>Genome assembly of Pristionchus species.</title>
        <authorList>
            <person name="Yoshida K."/>
            <person name="Sommer R.J."/>
        </authorList>
    </citation>
    <scope>NUCLEOTIDE SEQUENCE</scope>
    <source>
        <strain evidence="1">RS0144</strain>
    </source>
</reference>
<organism evidence="1 2">
    <name type="scientific">Pristionchus entomophagus</name>
    <dbReference type="NCBI Taxonomy" id="358040"/>
    <lineage>
        <taxon>Eukaryota</taxon>
        <taxon>Metazoa</taxon>
        <taxon>Ecdysozoa</taxon>
        <taxon>Nematoda</taxon>
        <taxon>Chromadorea</taxon>
        <taxon>Rhabditida</taxon>
        <taxon>Rhabditina</taxon>
        <taxon>Diplogasteromorpha</taxon>
        <taxon>Diplogasteroidea</taxon>
        <taxon>Neodiplogasteridae</taxon>
        <taxon>Pristionchus</taxon>
    </lineage>
</organism>
<evidence type="ECO:0000313" key="2">
    <source>
        <dbReference type="Proteomes" id="UP001432027"/>
    </source>
</evidence>